<evidence type="ECO:0000256" key="5">
    <source>
        <dbReference type="ARBA" id="ARBA00022692"/>
    </source>
</evidence>
<dbReference type="PANTHER" id="PTHR11058">
    <property type="entry name" value="NADH-UBIQUINONE OXIDOREDUCTASE CHAIN 3"/>
    <property type="match status" value="1"/>
</dbReference>
<comment type="caution">
    <text evidence="15">The sequence shown here is derived from an EMBL/GenBank/DDBJ whole genome shotgun (WGS) entry which is preliminary data.</text>
</comment>
<dbReference type="InterPro" id="IPR023043">
    <property type="entry name" value="NAD(P)H_OxRDtase_bac/plastid"/>
</dbReference>
<evidence type="ECO:0000313" key="16">
    <source>
        <dbReference type="Proteomes" id="UP000653472"/>
    </source>
</evidence>
<dbReference type="PANTHER" id="PTHR11058:SF21">
    <property type="entry name" value="NADH-QUINONE OXIDOREDUCTASE SUBUNIT A"/>
    <property type="match status" value="1"/>
</dbReference>
<gene>
    <name evidence="15" type="primary">ndhC</name>
    <name evidence="12" type="synonym">nuoA</name>
    <name evidence="15" type="ORF">G7Y82_07575</name>
</gene>
<comment type="catalytic activity">
    <reaction evidence="12 13">
        <text>a quinone + NADH + 5 H(+)(in) = a quinol + NAD(+) + 4 H(+)(out)</text>
        <dbReference type="Rhea" id="RHEA:57888"/>
        <dbReference type="ChEBI" id="CHEBI:15378"/>
        <dbReference type="ChEBI" id="CHEBI:24646"/>
        <dbReference type="ChEBI" id="CHEBI:57540"/>
        <dbReference type="ChEBI" id="CHEBI:57945"/>
        <dbReference type="ChEBI" id="CHEBI:132124"/>
    </reaction>
</comment>
<keyword evidence="7 12" id="KW-1278">Translocase</keyword>
<evidence type="ECO:0000256" key="1">
    <source>
        <dbReference type="ARBA" id="ARBA00004141"/>
    </source>
</evidence>
<dbReference type="GO" id="GO:0030964">
    <property type="term" value="C:NADH dehydrogenase complex"/>
    <property type="evidence" value="ECO:0007669"/>
    <property type="project" value="TreeGrafter"/>
</dbReference>
<feature type="transmembrane region" description="Helical" evidence="12">
    <location>
        <begin position="93"/>
        <end position="116"/>
    </location>
</feature>
<name>A0A969W9Y5_9GAMM</name>
<feature type="region of interest" description="Disordered" evidence="14">
    <location>
        <begin position="125"/>
        <end position="148"/>
    </location>
</feature>
<evidence type="ECO:0000256" key="4">
    <source>
        <dbReference type="ARBA" id="ARBA00022475"/>
    </source>
</evidence>
<dbReference type="InterPro" id="IPR038430">
    <property type="entry name" value="NDAH_ubi_oxred_su3_sf"/>
</dbReference>
<protein>
    <recommendedName>
        <fullName evidence="12">NADH-quinone oxidoreductase subunit A</fullName>
        <ecNumber evidence="12">7.1.1.-</ecNumber>
    </recommendedName>
    <alternativeName>
        <fullName evidence="12">NADH dehydrogenase I subunit A</fullName>
    </alternativeName>
    <alternativeName>
        <fullName evidence="12">NDH-1 subunit A</fullName>
    </alternativeName>
    <alternativeName>
        <fullName evidence="12">NUO1</fullName>
    </alternativeName>
</protein>
<dbReference type="HAMAP" id="MF_01394">
    <property type="entry name" value="NDH1_NuoA"/>
    <property type="match status" value="1"/>
</dbReference>
<dbReference type="GO" id="GO:0008137">
    <property type="term" value="F:NADH dehydrogenase (ubiquinone) activity"/>
    <property type="evidence" value="ECO:0007669"/>
    <property type="project" value="InterPro"/>
</dbReference>
<proteinExistence type="inferred from homology"/>
<evidence type="ECO:0000256" key="13">
    <source>
        <dbReference type="RuleBase" id="RU003639"/>
    </source>
</evidence>
<accession>A0A969W9Y5</accession>
<dbReference type="GO" id="GO:0050136">
    <property type="term" value="F:NADH dehydrogenase (quinone) (non-electrogenic) activity"/>
    <property type="evidence" value="ECO:0007669"/>
    <property type="project" value="UniProtKB-UniRule"/>
</dbReference>
<keyword evidence="11 12" id="KW-0472">Membrane</keyword>
<evidence type="ECO:0000256" key="10">
    <source>
        <dbReference type="ARBA" id="ARBA00023075"/>
    </source>
</evidence>
<dbReference type="GO" id="GO:0048038">
    <property type="term" value="F:quinone binding"/>
    <property type="evidence" value="ECO:0007669"/>
    <property type="project" value="UniProtKB-KW"/>
</dbReference>
<comment type="subunit">
    <text evidence="12">NDH-1 is composed of 14 different subunits. Subunits NuoA, H, J, K, L, M, N constitute the membrane sector of the complex.</text>
</comment>
<organism evidence="15 16">
    <name type="scientific">Solimonas marina</name>
    <dbReference type="NCBI Taxonomy" id="2714601"/>
    <lineage>
        <taxon>Bacteria</taxon>
        <taxon>Pseudomonadati</taxon>
        <taxon>Pseudomonadota</taxon>
        <taxon>Gammaproteobacteria</taxon>
        <taxon>Nevskiales</taxon>
        <taxon>Nevskiaceae</taxon>
        <taxon>Solimonas</taxon>
    </lineage>
</organism>
<evidence type="ECO:0000313" key="15">
    <source>
        <dbReference type="EMBL" id="NKF22173.1"/>
    </source>
</evidence>
<keyword evidence="6 12" id="KW-0874">Quinone</keyword>
<comment type="function">
    <text evidence="12">NDH-1 shuttles electrons from NADH, via FMN and iron-sulfur (Fe-S) centers, to quinones in the respiratory chain. The immediate electron acceptor for the enzyme in this species is believed to be ubiquinone. Couples the redox reaction to proton translocation (for every two electrons transferred, four hydrogen ions are translocated across the cytoplasmic membrane), and thus conserves the redox energy in a proton gradient.</text>
</comment>
<dbReference type="Gene3D" id="1.20.58.1610">
    <property type="entry name" value="NADH:ubiquinone/plastoquinone oxidoreductase, chain 3"/>
    <property type="match status" value="1"/>
</dbReference>
<keyword evidence="10 12" id="KW-0830">Ubiquinone</keyword>
<evidence type="ECO:0000256" key="14">
    <source>
        <dbReference type="SAM" id="MobiDB-lite"/>
    </source>
</evidence>
<dbReference type="Pfam" id="PF00507">
    <property type="entry name" value="Oxidored_q4"/>
    <property type="match status" value="1"/>
</dbReference>
<feature type="transmembrane region" description="Helical" evidence="12">
    <location>
        <begin position="12"/>
        <end position="35"/>
    </location>
</feature>
<keyword evidence="9 12" id="KW-0520">NAD</keyword>
<evidence type="ECO:0000256" key="9">
    <source>
        <dbReference type="ARBA" id="ARBA00023027"/>
    </source>
</evidence>
<keyword evidence="8 12" id="KW-1133">Transmembrane helix</keyword>
<evidence type="ECO:0000256" key="11">
    <source>
        <dbReference type="ARBA" id="ARBA00023136"/>
    </source>
</evidence>
<dbReference type="Proteomes" id="UP000653472">
    <property type="component" value="Unassembled WGS sequence"/>
</dbReference>
<keyword evidence="16" id="KW-1185">Reference proteome</keyword>
<evidence type="ECO:0000256" key="3">
    <source>
        <dbReference type="ARBA" id="ARBA00022448"/>
    </source>
</evidence>
<comment type="similarity">
    <text evidence="2 12 13">Belongs to the complex I subunit 3 family.</text>
</comment>
<dbReference type="EMBL" id="JAAVXB010000003">
    <property type="protein sequence ID" value="NKF22173.1"/>
    <property type="molecule type" value="Genomic_DNA"/>
</dbReference>
<keyword evidence="3 12" id="KW-0813">Transport</keyword>
<evidence type="ECO:0000256" key="12">
    <source>
        <dbReference type="HAMAP-Rule" id="MF_01394"/>
    </source>
</evidence>
<sequence length="148" mass="16261">MAPISAWSANTWSLIVYTVAVIGIVGLMLGLSWILGGRDWGRAKDEQFESGVLGQGTARLRFSAKFYLVAMFFVIFDVEALFLYAWAVSVREAGWAGFIEASIFIFILAASLVYLWKIGALEWAPASRRPSSPSEPDSPAAKPDRPAR</sequence>
<evidence type="ECO:0000256" key="7">
    <source>
        <dbReference type="ARBA" id="ARBA00022967"/>
    </source>
</evidence>
<dbReference type="InterPro" id="IPR000440">
    <property type="entry name" value="NADH_UbQ/plastoQ_OxRdtase_su3"/>
</dbReference>
<keyword evidence="4 12" id="KW-1003">Cell membrane</keyword>
<keyword evidence="5 12" id="KW-0812">Transmembrane</keyword>
<evidence type="ECO:0000256" key="6">
    <source>
        <dbReference type="ARBA" id="ARBA00022719"/>
    </source>
</evidence>
<dbReference type="EC" id="7.1.1.-" evidence="12"/>
<evidence type="ECO:0000256" key="2">
    <source>
        <dbReference type="ARBA" id="ARBA00008472"/>
    </source>
</evidence>
<evidence type="ECO:0000256" key="8">
    <source>
        <dbReference type="ARBA" id="ARBA00022989"/>
    </source>
</evidence>
<feature type="compositionally biased region" description="Low complexity" evidence="14">
    <location>
        <begin position="125"/>
        <end position="141"/>
    </location>
</feature>
<reference evidence="15" key="1">
    <citation type="submission" date="2020-03" db="EMBL/GenBank/DDBJ databases">
        <title>Solimonas marina sp. nov., isolated from deep seawater of the Pacific Ocean.</title>
        <authorList>
            <person name="Liu X."/>
            <person name="Lai Q."/>
            <person name="Sun F."/>
            <person name="Gai Y."/>
            <person name="Li G."/>
            <person name="Shao Z."/>
        </authorList>
    </citation>
    <scope>NUCLEOTIDE SEQUENCE</scope>
    <source>
        <strain evidence="15">C16B3</strain>
    </source>
</reference>
<comment type="subcellular location">
    <subcellularLocation>
        <location evidence="12 13">Cell membrane</location>
        <topology evidence="12 13">Multi-pass membrane protein</topology>
    </subcellularLocation>
    <subcellularLocation>
        <location evidence="1">Membrane</location>
        <topology evidence="1">Multi-pass membrane protein</topology>
    </subcellularLocation>
</comment>
<feature type="transmembrane region" description="Helical" evidence="12">
    <location>
        <begin position="66"/>
        <end position="87"/>
    </location>
</feature>
<dbReference type="AlphaFoldDB" id="A0A969W9Y5"/>
<dbReference type="GO" id="GO:0005886">
    <property type="term" value="C:plasma membrane"/>
    <property type="evidence" value="ECO:0007669"/>
    <property type="project" value="UniProtKB-SubCell"/>
</dbReference>